<dbReference type="Proteomes" id="UP000036367">
    <property type="component" value="Unassembled WGS sequence"/>
</dbReference>
<proteinExistence type="predicted"/>
<name>A0A0J1BCL7_RHOIS</name>
<evidence type="ECO:0000313" key="2">
    <source>
        <dbReference type="EMBL" id="KLU04246.1"/>
    </source>
</evidence>
<dbReference type="AlphaFoldDB" id="A0A0J1BCL7"/>
<comment type="caution">
    <text evidence="2">The sequence shown here is derived from an EMBL/GenBank/DDBJ whole genome shotgun (WGS) entry which is preliminary data.</text>
</comment>
<dbReference type="EMBL" id="LECT01000029">
    <property type="protein sequence ID" value="KLU04246.1"/>
    <property type="molecule type" value="Genomic_DNA"/>
</dbReference>
<accession>A0A0J1BCL7</accession>
<feature type="compositionally biased region" description="Basic and acidic residues" evidence="1">
    <location>
        <begin position="1"/>
        <end position="11"/>
    </location>
</feature>
<sequence length="90" mass="10407">MVNGIRKGERRISRKISHQPGKTRASKRAFATRLGRECPSVVCRHDSKRASLIPEKPASLPEPLHTTLDFFTIDWARLRRKHVRTPVPIW</sequence>
<keyword evidence="3" id="KW-1185">Reference proteome</keyword>
<feature type="region of interest" description="Disordered" evidence="1">
    <location>
        <begin position="1"/>
        <end position="29"/>
    </location>
</feature>
<gene>
    <name evidence="2" type="ORF">RISK_003832</name>
</gene>
<evidence type="ECO:0000256" key="1">
    <source>
        <dbReference type="SAM" id="MobiDB-lite"/>
    </source>
</evidence>
<protein>
    <submittedName>
        <fullName evidence="2">Uncharacterized protein</fullName>
    </submittedName>
</protein>
<evidence type="ECO:0000313" key="3">
    <source>
        <dbReference type="Proteomes" id="UP000036367"/>
    </source>
</evidence>
<organism evidence="2 3">
    <name type="scientific">Rhodopirellula islandica</name>
    <dbReference type="NCBI Taxonomy" id="595434"/>
    <lineage>
        <taxon>Bacteria</taxon>
        <taxon>Pseudomonadati</taxon>
        <taxon>Planctomycetota</taxon>
        <taxon>Planctomycetia</taxon>
        <taxon>Pirellulales</taxon>
        <taxon>Pirellulaceae</taxon>
        <taxon>Rhodopirellula</taxon>
    </lineage>
</organism>
<reference evidence="2" key="1">
    <citation type="submission" date="2015-05" db="EMBL/GenBank/DDBJ databases">
        <title>Permanent draft genome of Rhodopirellula islandicus K833.</title>
        <authorList>
            <person name="Kizina J."/>
            <person name="Richter M."/>
            <person name="Glockner F.O."/>
            <person name="Harder J."/>
        </authorList>
    </citation>
    <scope>NUCLEOTIDE SEQUENCE [LARGE SCALE GENOMIC DNA]</scope>
    <source>
        <strain evidence="2">K833</strain>
    </source>
</reference>
<dbReference type="STRING" id="595434.RISK_003832"/>